<dbReference type="SUPFAM" id="SSF48371">
    <property type="entry name" value="ARM repeat"/>
    <property type="match status" value="1"/>
</dbReference>
<dbReference type="EMBL" id="BGZK01002132">
    <property type="protein sequence ID" value="GBP91004.1"/>
    <property type="molecule type" value="Genomic_DNA"/>
</dbReference>
<protein>
    <submittedName>
        <fullName evidence="1">Armadillo repeat-containing protein 6 homolog</fullName>
    </submittedName>
</protein>
<reference evidence="1 2" key="1">
    <citation type="journal article" date="2019" name="Commun. Biol.">
        <title>The bagworm genome reveals a unique fibroin gene that provides high tensile strength.</title>
        <authorList>
            <person name="Kono N."/>
            <person name="Nakamura H."/>
            <person name="Ohtoshi R."/>
            <person name="Tomita M."/>
            <person name="Numata K."/>
            <person name="Arakawa K."/>
        </authorList>
    </citation>
    <scope>NUCLEOTIDE SEQUENCE [LARGE SCALE GENOMIC DNA]</scope>
</reference>
<sequence length="237" mass="26982">MVRVITQETYDEVVKENIEEFEMDPEEAIKDAVAQFEAQQECEKDIAHRVRAGKEGAYEVLLNILEHKNNVTSNNEMVLPVLNTLVTLMDSQPDLLDQRGVNLIVRIMEENGSSDEQILIAVLKWILVLIDVLQVLRRLTLDDDLRVEFGKAHEHARDIAVHTLDELTYLMKVKSKPPLVSELMLTMAAVLVRHELCQRAAAAGVVDGLFTVLTDNYENIARTPFDPPRQRSSIFFF</sequence>
<gene>
    <name evidence="1" type="ORF">EVAR_69893_1</name>
</gene>
<name>A0A4C1ZV73_EUMVA</name>
<dbReference type="InterPro" id="IPR016024">
    <property type="entry name" value="ARM-type_fold"/>
</dbReference>
<dbReference type="Proteomes" id="UP000299102">
    <property type="component" value="Unassembled WGS sequence"/>
</dbReference>
<evidence type="ECO:0000313" key="2">
    <source>
        <dbReference type="Proteomes" id="UP000299102"/>
    </source>
</evidence>
<dbReference type="AlphaFoldDB" id="A0A4C1ZV73"/>
<keyword evidence="2" id="KW-1185">Reference proteome</keyword>
<dbReference type="OrthoDB" id="449062at2759"/>
<accession>A0A4C1ZV73</accession>
<comment type="caution">
    <text evidence="1">The sequence shown here is derived from an EMBL/GenBank/DDBJ whole genome shotgun (WGS) entry which is preliminary data.</text>
</comment>
<dbReference type="InterPro" id="IPR011989">
    <property type="entry name" value="ARM-like"/>
</dbReference>
<proteinExistence type="predicted"/>
<dbReference type="Gene3D" id="1.25.10.10">
    <property type="entry name" value="Leucine-rich Repeat Variant"/>
    <property type="match status" value="1"/>
</dbReference>
<organism evidence="1 2">
    <name type="scientific">Eumeta variegata</name>
    <name type="common">Bagworm moth</name>
    <name type="synonym">Eumeta japonica</name>
    <dbReference type="NCBI Taxonomy" id="151549"/>
    <lineage>
        <taxon>Eukaryota</taxon>
        <taxon>Metazoa</taxon>
        <taxon>Ecdysozoa</taxon>
        <taxon>Arthropoda</taxon>
        <taxon>Hexapoda</taxon>
        <taxon>Insecta</taxon>
        <taxon>Pterygota</taxon>
        <taxon>Neoptera</taxon>
        <taxon>Endopterygota</taxon>
        <taxon>Lepidoptera</taxon>
        <taxon>Glossata</taxon>
        <taxon>Ditrysia</taxon>
        <taxon>Tineoidea</taxon>
        <taxon>Psychidae</taxon>
        <taxon>Oiketicinae</taxon>
        <taxon>Eumeta</taxon>
    </lineage>
</organism>
<evidence type="ECO:0000313" key="1">
    <source>
        <dbReference type="EMBL" id="GBP91004.1"/>
    </source>
</evidence>